<comment type="caution">
    <text evidence="2">The sequence shown here is derived from an EMBL/GenBank/DDBJ whole genome shotgun (WGS) entry which is preliminary data.</text>
</comment>
<accession>A0A7K0C6I6</accession>
<organism evidence="2 3">
    <name type="scientific">Actinomadura macrotermitis</name>
    <dbReference type="NCBI Taxonomy" id="2585200"/>
    <lineage>
        <taxon>Bacteria</taxon>
        <taxon>Bacillati</taxon>
        <taxon>Actinomycetota</taxon>
        <taxon>Actinomycetes</taxon>
        <taxon>Streptosporangiales</taxon>
        <taxon>Thermomonosporaceae</taxon>
        <taxon>Actinomadura</taxon>
    </lineage>
</organism>
<gene>
    <name evidence="2" type="ORF">ACRB68_71650</name>
</gene>
<evidence type="ECO:0000256" key="1">
    <source>
        <dbReference type="SAM" id="MobiDB-lite"/>
    </source>
</evidence>
<dbReference type="EMBL" id="WEGH01000005">
    <property type="protein sequence ID" value="MQY09053.1"/>
    <property type="molecule type" value="Genomic_DNA"/>
</dbReference>
<protein>
    <submittedName>
        <fullName evidence="2">Uncharacterized protein</fullName>
    </submittedName>
</protein>
<dbReference type="RefSeq" id="WP_153540425.1">
    <property type="nucleotide sequence ID" value="NZ_WEGH01000005.1"/>
</dbReference>
<dbReference type="AlphaFoldDB" id="A0A7K0C6I6"/>
<name>A0A7K0C6I6_9ACTN</name>
<feature type="compositionally biased region" description="Low complexity" evidence="1">
    <location>
        <begin position="20"/>
        <end position="32"/>
    </location>
</feature>
<evidence type="ECO:0000313" key="3">
    <source>
        <dbReference type="Proteomes" id="UP000487268"/>
    </source>
</evidence>
<evidence type="ECO:0000313" key="2">
    <source>
        <dbReference type="EMBL" id="MQY09053.1"/>
    </source>
</evidence>
<keyword evidence="3" id="KW-1185">Reference proteome</keyword>
<proteinExistence type="predicted"/>
<dbReference type="OrthoDB" id="3483154at2"/>
<reference evidence="2 3" key="1">
    <citation type="submission" date="2019-10" db="EMBL/GenBank/DDBJ databases">
        <title>Actinomadura rubteroloni sp. nov. and Actinomadura macrotermitis sp. nov., isolated from the gut of fungus growing-termite Macrotermes natalensis.</title>
        <authorList>
            <person name="Benndorf R."/>
            <person name="Martin K."/>
            <person name="Kuefner M."/>
            <person name="De Beer W."/>
            <person name="Kaster A.-K."/>
            <person name="Vollmers J."/>
            <person name="Poulsen M."/>
            <person name="Beemelmanns C."/>
        </authorList>
    </citation>
    <scope>NUCLEOTIDE SEQUENCE [LARGE SCALE GENOMIC DNA]</scope>
    <source>
        <strain evidence="2 3">RB68</strain>
    </source>
</reference>
<feature type="region of interest" description="Disordered" evidence="1">
    <location>
        <begin position="1"/>
        <end position="116"/>
    </location>
</feature>
<sequence>MTLEVARGGNGTGMNKPNEESVAPEPAEPSEAYDIGGGRRGRGREHGGGPDEGPSARAAGGPETEAGRSPAEEVVQESGQGPDDGDFTDEFRPEPVRQRPSAGQEGQAEGPQVEPE</sequence>
<dbReference type="Proteomes" id="UP000487268">
    <property type="component" value="Unassembled WGS sequence"/>
</dbReference>